<evidence type="ECO:0000313" key="7">
    <source>
        <dbReference type="Proteomes" id="UP000515811"/>
    </source>
</evidence>
<dbReference type="KEGG" id="drg:H9K76_10005"/>
<dbReference type="InterPro" id="IPR004136">
    <property type="entry name" value="NMO"/>
</dbReference>
<dbReference type="EMBL" id="CP060714">
    <property type="protein sequence ID" value="QNN59087.1"/>
    <property type="molecule type" value="Genomic_DNA"/>
</dbReference>
<dbReference type="PANTHER" id="PTHR42747:SF4">
    <property type="entry name" value="BLR1330 PROTEIN"/>
    <property type="match status" value="1"/>
</dbReference>
<proteinExistence type="inferred from homology"/>
<evidence type="ECO:0000313" key="6">
    <source>
        <dbReference type="EMBL" id="QNN59087.1"/>
    </source>
</evidence>
<evidence type="ECO:0000256" key="1">
    <source>
        <dbReference type="ARBA" id="ARBA00009881"/>
    </source>
</evidence>
<organism evidence="6 7">
    <name type="scientific">Diaphorobacter ruginosibacter</name>
    <dbReference type="NCBI Taxonomy" id="1715720"/>
    <lineage>
        <taxon>Bacteria</taxon>
        <taxon>Pseudomonadati</taxon>
        <taxon>Pseudomonadota</taxon>
        <taxon>Betaproteobacteria</taxon>
        <taxon>Burkholderiales</taxon>
        <taxon>Comamonadaceae</taxon>
        <taxon>Diaphorobacter</taxon>
    </lineage>
</organism>
<evidence type="ECO:0000256" key="3">
    <source>
        <dbReference type="ARBA" id="ARBA00022643"/>
    </source>
</evidence>
<gene>
    <name evidence="6" type="ORF">H9K76_10005</name>
</gene>
<keyword evidence="3" id="KW-0288">FMN</keyword>
<dbReference type="Pfam" id="PF03060">
    <property type="entry name" value="NMO"/>
    <property type="match status" value="1"/>
</dbReference>
<dbReference type="GO" id="GO:0018580">
    <property type="term" value="F:nitronate monooxygenase activity"/>
    <property type="evidence" value="ECO:0007669"/>
    <property type="project" value="InterPro"/>
</dbReference>
<keyword evidence="7" id="KW-1185">Reference proteome</keyword>
<dbReference type="InterPro" id="IPR013785">
    <property type="entry name" value="Aldolase_TIM"/>
</dbReference>
<dbReference type="PANTHER" id="PTHR42747">
    <property type="entry name" value="NITRONATE MONOOXYGENASE-RELATED"/>
    <property type="match status" value="1"/>
</dbReference>
<dbReference type="Gene3D" id="3.20.20.70">
    <property type="entry name" value="Aldolase class I"/>
    <property type="match status" value="1"/>
</dbReference>
<keyword evidence="2" id="KW-0285">Flavoprotein</keyword>
<keyword evidence="4" id="KW-0560">Oxidoreductase</keyword>
<comment type="similarity">
    <text evidence="1">Belongs to the nitronate monooxygenase family. NMO class I subfamily.</text>
</comment>
<evidence type="ECO:0000256" key="4">
    <source>
        <dbReference type="ARBA" id="ARBA00023002"/>
    </source>
</evidence>
<reference evidence="6 7" key="1">
    <citation type="submission" date="2020-08" db="EMBL/GenBank/DDBJ databases">
        <title>Genome sequence of Diaphorobacter ruginosibacter DSM 27467T.</title>
        <authorList>
            <person name="Hyun D.-W."/>
            <person name="Bae J.-W."/>
        </authorList>
    </citation>
    <scope>NUCLEOTIDE SEQUENCE [LARGE SCALE GENOMIC DNA]</scope>
    <source>
        <strain evidence="6 7">DSM 27467</strain>
    </source>
</reference>
<dbReference type="SUPFAM" id="SSF51412">
    <property type="entry name" value="Inosine monophosphate dehydrogenase (IMPDH)"/>
    <property type="match status" value="1"/>
</dbReference>
<evidence type="ECO:0000256" key="5">
    <source>
        <dbReference type="ARBA" id="ARBA00023033"/>
    </source>
</evidence>
<dbReference type="RefSeq" id="WP_187599996.1">
    <property type="nucleotide sequence ID" value="NZ_CP060714.1"/>
</dbReference>
<dbReference type="CDD" id="cd04730">
    <property type="entry name" value="NPD_like"/>
    <property type="match status" value="1"/>
</dbReference>
<accession>A0A7G9RU12</accession>
<protein>
    <submittedName>
        <fullName evidence="6">Nitronate monooxygenase</fullName>
    </submittedName>
</protein>
<evidence type="ECO:0000256" key="2">
    <source>
        <dbReference type="ARBA" id="ARBA00022630"/>
    </source>
</evidence>
<sequence length="336" mass="35456">MYKDHSIDGAASAALHKPSLARKLNLRVPVVSAPMFLVSGPELVVAACKAGIVGAFPTPNARPIDVLDDWMKSITEQLQRARDEQDPRTIGAWCANVVTHSSNTRLQDDLKLIAKYKPPVVVTALGSPKPVMETVHGYGGLVIADVISLRLAEKAAAAGVDGLACICAGAGGHTGHLSPFAFVSAVREIFDGYVVVGGGISDGRGVAGAIACGADLVYMGTRFIPTQESMAEQAYKDMLVAASSEDLLVSAGITGSNASWLKPSLRANGIDPDNMPDAPERSYDSNRSLGARKWKDVWAAGQGVGAVKAVERVSDVVDRLEQEWLAARSRFTSYAV</sequence>
<name>A0A7G9RU12_9BURK</name>
<dbReference type="AlphaFoldDB" id="A0A7G9RU12"/>
<dbReference type="Proteomes" id="UP000515811">
    <property type="component" value="Chromosome"/>
</dbReference>
<keyword evidence="5 6" id="KW-0503">Monooxygenase</keyword>